<dbReference type="InterPro" id="IPR011992">
    <property type="entry name" value="EF-hand-dom_pair"/>
</dbReference>
<keyword evidence="8" id="KW-1185">Reference proteome</keyword>
<dbReference type="SMART" id="SM00054">
    <property type="entry name" value="EFh"/>
    <property type="match status" value="3"/>
</dbReference>
<evidence type="ECO:0000313" key="8">
    <source>
        <dbReference type="Proteomes" id="UP001152797"/>
    </source>
</evidence>
<dbReference type="PROSITE" id="PS50222">
    <property type="entry name" value="EF_HAND_2"/>
    <property type="match status" value="3"/>
</dbReference>
<organism evidence="5">
    <name type="scientific">Cladocopium goreaui</name>
    <dbReference type="NCBI Taxonomy" id="2562237"/>
    <lineage>
        <taxon>Eukaryota</taxon>
        <taxon>Sar</taxon>
        <taxon>Alveolata</taxon>
        <taxon>Dinophyceae</taxon>
        <taxon>Suessiales</taxon>
        <taxon>Symbiodiniaceae</taxon>
        <taxon>Cladocopium</taxon>
    </lineage>
</organism>
<keyword evidence="1" id="KW-0677">Repeat</keyword>
<evidence type="ECO:0000259" key="4">
    <source>
        <dbReference type="PROSITE" id="PS50222"/>
    </source>
</evidence>
<reference evidence="5" key="1">
    <citation type="submission" date="2022-10" db="EMBL/GenBank/DDBJ databases">
        <authorList>
            <person name="Chen Y."/>
            <person name="Dougan E. K."/>
            <person name="Chan C."/>
            <person name="Rhodes N."/>
            <person name="Thang M."/>
        </authorList>
    </citation>
    <scope>NUCLEOTIDE SEQUENCE</scope>
</reference>
<dbReference type="GO" id="GO:0005509">
    <property type="term" value="F:calcium ion binding"/>
    <property type="evidence" value="ECO:0007669"/>
    <property type="project" value="InterPro"/>
</dbReference>
<dbReference type="Pfam" id="PF13499">
    <property type="entry name" value="EF-hand_7"/>
    <property type="match status" value="1"/>
</dbReference>
<dbReference type="EMBL" id="CAMXCT010006736">
    <property type="protein sequence ID" value="CAI4019215.1"/>
    <property type="molecule type" value="Genomic_DNA"/>
</dbReference>
<evidence type="ECO:0000256" key="1">
    <source>
        <dbReference type="ARBA" id="ARBA00022737"/>
    </source>
</evidence>
<evidence type="ECO:0000256" key="3">
    <source>
        <dbReference type="SAM" id="Coils"/>
    </source>
</evidence>
<keyword evidence="2" id="KW-0106">Calcium</keyword>
<dbReference type="PROSITE" id="PS00018">
    <property type="entry name" value="EF_HAND_1"/>
    <property type="match status" value="1"/>
</dbReference>
<dbReference type="Proteomes" id="UP001152797">
    <property type="component" value="Unassembled WGS sequence"/>
</dbReference>
<gene>
    <name evidence="5" type="ORF">C1SCF055_LOCUS43729</name>
</gene>
<dbReference type="Gene3D" id="1.10.238.10">
    <property type="entry name" value="EF-hand"/>
    <property type="match status" value="2"/>
</dbReference>
<dbReference type="InterPro" id="IPR002048">
    <property type="entry name" value="EF_hand_dom"/>
</dbReference>
<dbReference type="EMBL" id="CAMXCT020006736">
    <property type="protein sequence ID" value="CAL1172590.1"/>
    <property type="molecule type" value="Genomic_DNA"/>
</dbReference>
<evidence type="ECO:0000313" key="5">
    <source>
        <dbReference type="EMBL" id="CAI4019215.1"/>
    </source>
</evidence>
<dbReference type="FunFam" id="1.10.238.10:FF:000001">
    <property type="entry name" value="Calmodulin 1"/>
    <property type="match status" value="1"/>
</dbReference>
<protein>
    <submittedName>
        <fullName evidence="7">Calmodulin-related protein</fullName>
    </submittedName>
</protein>
<proteinExistence type="predicted"/>
<dbReference type="EMBL" id="CAMXCT030006736">
    <property type="protein sequence ID" value="CAL4806527.1"/>
    <property type="molecule type" value="Genomic_DNA"/>
</dbReference>
<evidence type="ECO:0000313" key="6">
    <source>
        <dbReference type="EMBL" id="CAL1172590.1"/>
    </source>
</evidence>
<dbReference type="SUPFAM" id="SSF47473">
    <property type="entry name" value="EF-hand"/>
    <property type="match status" value="1"/>
</dbReference>
<name>A0A9P1GQL1_9DINO</name>
<evidence type="ECO:0000313" key="7">
    <source>
        <dbReference type="EMBL" id="CAL4806527.1"/>
    </source>
</evidence>
<comment type="caution">
    <text evidence="5">The sequence shown here is derived from an EMBL/GenBank/DDBJ whole genome shotgun (WGS) entry which is preliminary data.</text>
</comment>
<feature type="domain" description="EF-hand" evidence="4">
    <location>
        <begin position="181"/>
        <end position="216"/>
    </location>
</feature>
<feature type="coiled-coil region" evidence="3">
    <location>
        <begin position="336"/>
        <end position="363"/>
    </location>
</feature>
<dbReference type="PANTHER" id="PTHR23050">
    <property type="entry name" value="CALCIUM BINDING PROTEIN"/>
    <property type="match status" value="1"/>
</dbReference>
<reference evidence="6" key="2">
    <citation type="submission" date="2024-04" db="EMBL/GenBank/DDBJ databases">
        <authorList>
            <person name="Chen Y."/>
            <person name="Shah S."/>
            <person name="Dougan E. K."/>
            <person name="Thang M."/>
            <person name="Chan C."/>
        </authorList>
    </citation>
    <scope>NUCLEOTIDE SEQUENCE [LARGE SCALE GENOMIC DNA]</scope>
</reference>
<dbReference type="CDD" id="cd00051">
    <property type="entry name" value="EFh"/>
    <property type="match status" value="1"/>
</dbReference>
<dbReference type="InterPro" id="IPR050145">
    <property type="entry name" value="Centrin_CML-like"/>
</dbReference>
<sequence length="403" mass="45843">MGEGKKLLYDAETKKMCKQAITGSKDWKDKEEKILQAFKTWDKDGNGFITKDELADVLSSLGCPTKSEDLDVMLKEADLDLDGKINYEEMTHWLCRAPHLEQYFLRSVHIFKQNFIDSSTEMNKIMLEMLDLKKEMEAMQGGAEGELESLDGMKKGLEIMRKVAERFQEVVKKNQTRMNDELPPVILQSFKYHDKDGSGTLTYDESIIFFSNFMALWEPFAETMSELNAIFKEMDCDLNDMGDDTTKEKLEEDMKTRDEKVKLVTPDKLHEVFKQKYAILKEERAKNIDEYHVKAFEVLSVNGKIEEGALKEALLHGTDKNSEFLRAMNLEVSEVMKETTEKCKEFESQKDELEEAMQMMESMMGAMAALGAMGAALEGMGGGIPGGKEGDLGELEMGECNMQ</sequence>
<dbReference type="AlphaFoldDB" id="A0A9P1GQL1"/>
<evidence type="ECO:0000256" key="2">
    <source>
        <dbReference type="ARBA" id="ARBA00022837"/>
    </source>
</evidence>
<dbReference type="OrthoDB" id="448412at2759"/>
<keyword evidence="3" id="KW-0175">Coiled coil</keyword>
<dbReference type="InterPro" id="IPR018247">
    <property type="entry name" value="EF_Hand_1_Ca_BS"/>
</dbReference>
<feature type="domain" description="EF-hand" evidence="4">
    <location>
        <begin position="29"/>
        <end position="64"/>
    </location>
</feature>
<feature type="domain" description="EF-hand" evidence="4">
    <location>
        <begin position="65"/>
        <end position="100"/>
    </location>
</feature>
<accession>A0A9P1GQL1</accession>